<dbReference type="KEGG" id="hhb:Hhub_4162"/>
<dbReference type="Proteomes" id="UP000066737">
    <property type="component" value="Plasmid pSTJ001"/>
</dbReference>
<name>A0A0U5H8E0_9EURY</name>
<evidence type="ECO:0000313" key="1">
    <source>
        <dbReference type="EMBL" id="CQH63706.1"/>
    </source>
</evidence>
<dbReference type="AlphaFoldDB" id="A0A0U5H8E0"/>
<reference evidence="2" key="1">
    <citation type="journal article" date="2016" name="Environ. Microbiol.">
        <title>The complete genome of a viable archaeum isolated from 123-million-year-old rock salt.</title>
        <authorList>
            <person name="Jaakkola S.T."/>
            <person name="Pfeiffer F."/>
            <person name="Ravantti J.J."/>
            <person name="Guo Q."/>
            <person name="Liu Y."/>
            <person name="Chen X."/>
            <person name="Ma H."/>
            <person name="Yang C."/>
            <person name="Oksanen H.M."/>
            <person name="Bamford D.H."/>
        </authorList>
    </citation>
    <scope>NUCLEOTIDE SEQUENCE</scope>
    <source>
        <strain evidence="2">JI20-1</strain>
        <plasmid evidence="2">Plasmid pSTJ001</plasmid>
    </source>
</reference>
<gene>
    <name evidence="1" type="ORF">HHUB_4162</name>
</gene>
<dbReference type="EMBL" id="LN831303">
    <property type="protein sequence ID" value="CQH63706.1"/>
    <property type="molecule type" value="Genomic_DNA"/>
</dbReference>
<sequence>MERKMGGGVSKKSGVMLCGSSRKSGAVLCCVVLSGRCCRSLRSDFSCLSAGFDPQWCCYWLDTRSGEFVMDVEIRERTGPPGDWTLLLPS</sequence>
<organism evidence="1 2">
    <name type="scientific">Halobacterium hubeiense</name>
    <dbReference type="NCBI Taxonomy" id="1407499"/>
    <lineage>
        <taxon>Archaea</taxon>
        <taxon>Methanobacteriati</taxon>
        <taxon>Methanobacteriota</taxon>
        <taxon>Stenosarchaea group</taxon>
        <taxon>Halobacteria</taxon>
        <taxon>Halobacteriales</taxon>
        <taxon>Halobacteriaceae</taxon>
        <taxon>Halobacterium</taxon>
    </lineage>
</organism>
<proteinExistence type="predicted"/>
<geneLocation type="plasmid" evidence="2">
    <name>pSTJ001</name>
</geneLocation>
<keyword evidence="2" id="KW-1185">Reference proteome</keyword>
<accession>A0A0U5H8E0</accession>
<evidence type="ECO:0000313" key="2">
    <source>
        <dbReference type="Proteomes" id="UP000066737"/>
    </source>
</evidence>
<protein>
    <submittedName>
        <fullName evidence="1">Uncharacterized protein</fullName>
    </submittedName>
</protein>